<reference evidence="3 4" key="1">
    <citation type="submission" date="2019-05" db="EMBL/GenBank/DDBJ databases">
        <title>We sequenced the genome of Paenibacillus hemerocallicola KCTC 33185 for further insight into its adaptation and study the phylogeny of Paenibacillus.</title>
        <authorList>
            <person name="Narsing Rao M.P."/>
        </authorList>
    </citation>
    <scope>NUCLEOTIDE SEQUENCE [LARGE SCALE GENOMIC DNA]</scope>
    <source>
        <strain evidence="3 4">KCTC 33185</strain>
    </source>
</reference>
<sequence length="895" mass="97303">MERDREIRRGDSPLLQLKSNKKKRRKGLAAVLLAASIAVQPWIAPVPVHAASAAESPVTMTAQEPLTYGAILKKYEWNFERNKKPVTVKANVVEVDLKNPYVKLDTIAGTGGQYTKKQNVRKMANETGAVAAINGDFFNTQAEGVPMGPQISGGKLLATPPYLVGWYSFALTKENKPVIDMFTFQGKIVAKDGTSYPLGGINKTYYWYENDGIHEEGAHSMIDGLYMYTNTWGQVNRSNDGVTVPTEILVKNGIVQQILRPGVLEMVAPADGYILRASGKADEFVAQHLKVGDKITADYKVSAQNPAMQYDTANFKTMIGGHTILVDEGQPAAFSHEVNGVSGYSPVARSAIGFSKDEQYAYLITVDSGMTLAELQQFMLKAGVWKGINLDGGGSTQMATRPLGEFQTALVSADIGYERPVVNGVGVYSLSPKGQVRDIQIQGATALFVGQKATYSLKAYDDYFNPVAADQIPASWSTTQPLGSFAGNTFTASAPGKTQLTVVSDKATKSIDVEVIGGKDVASLKLNASSTSLLANSVYTLTANVTSKSGAKGTIPAEAMQFEFIGFKGRMEGSRLTIDSIDKDATEGRIIARYDGFSTMVTLPVVDSRIVEAFETLMQPTFTSTPGVTGNVYKVSGVEGLAAGSKALGLQYDFSQGTGTTAAYASFSDGLKIDGQPESFSVKVKGDNSRNWVRAEIKDSAGKVQLISLTELTNWSDWKTLSADLKKYNFAYPITLTRLYVANPENGHDERELKGQIMFDDIAFQYKKSTSQTKNAVKLTIDQKSLTVNGKPLVLDQAPVIYNGNTLVPVRFVVEAMGGQLTWVDGERKVIIMKDNHLLELWLDKTELIADGEAITAEVPPLLMTERTMVPLRVISENMGWKVTWDEKTRSVTLE</sequence>
<dbReference type="InterPro" id="IPR018711">
    <property type="entry name" value="NAGPA"/>
</dbReference>
<dbReference type="InterPro" id="IPR012854">
    <property type="entry name" value="Cu_amine_oxidase-like_N"/>
</dbReference>
<accession>A0A5C4T7E4</accession>
<evidence type="ECO:0000313" key="3">
    <source>
        <dbReference type="EMBL" id="TNJ64746.1"/>
    </source>
</evidence>
<dbReference type="OrthoDB" id="9809781at2"/>
<comment type="caution">
    <text evidence="3">The sequence shown here is derived from an EMBL/GenBank/DDBJ whole genome shotgun (WGS) entry which is preliminary data.</text>
</comment>
<keyword evidence="4" id="KW-1185">Reference proteome</keyword>
<dbReference type="Gene3D" id="3.30.457.10">
    <property type="entry name" value="Copper amine oxidase-like, N-terminal domain"/>
    <property type="match status" value="2"/>
</dbReference>
<dbReference type="EMBL" id="VDCQ01000026">
    <property type="protein sequence ID" value="TNJ64746.1"/>
    <property type="molecule type" value="Genomic_DNA"/>
</dbReference>
<dbReference type="InterPro" id="IPR036582">
    <property type="entry name" value="Mao_N_sf"/>
</dbReference>
<dbReference type="Pfam" id="PF07833">
    <property type="entry name" value="Cu_amine_oxidN1"/>
    <property type="match status" value="1"/>
</dbReference>
<proteinExistence type="predicted"/>
<evidence type="ECO:0000259" key="1">
    <source>
        <dbReference type="Pfam" id="PF07833"/>
    </source>
</evidence>
<name>A0A5C4T7E4_9BACL</name>
<evidence type="ECO:0000259" key="2">
    <source>
        <dbReference type="Pfam" id="PF09992"/>
    </source>
</evidence>
<gene>
    <name evidence="3" type="ORF">FE784_19080</name>
</gene>
<protein>
    <submittedName>
        <fullName evidence="3">Copper amine oxidase</fullName>
    </submittedName>
</protein>
<dbReference type="Proteomes" id="UP000307943">
    <property type="component" value="Unassembled WGS sequence"/>
</dbReference>
<evidence type="ECO:0000313" key="4">
    <source>
        <dbReference type="Proteomes" id="UP000307943"/>
    </source>
</evidence>
<organism evidence="3 4">
    <name type="scientific">Paenibacillus hemerocallicola</name>
    <dbReference type="NCBI Taxonomy" id="1172614"/>
    <lineage>
        <taxon>Bacteria</taxon>
        <taxon>Bacillati</taxon>
        <taxon>Bacillota</taxon>
        <taxon>Bacilli</taxon>
        <taxon>Bacillales</taxon>
        <taxon>Paenibacillaceae</taxon>
        <taxon>Paenibacillus</taxon>
    </lineage>
</organism>
<feature type="domain" description="Copper amine oxidase-like N-terminal" evidence="1">
    <location>
        <begin position="787"/>
        <end position="893"/>
    </location>
</feature>
<dbReference type="PANTHER" id="PTHR40446:SF2">
    <property type="entry name" value="N-ACETYLGLUCOSAMINE-1-PHOSPHODIESTER ALPHA-N-ACETYLGLUCOSAMINIDASE"/>
    <property type="match status" value="1"/>
</dbReference>
<dbReference type="AlphaFoldDB" id="A0A5C4T7E4"/>
<dbReference type="PANTHER" id="PTHR40446">
    <property type="entry name" value="N-ACETYLGLUCOSAMINE-1-PHOSPHODIESTER ALPHA-N-ACETYLGLUCOSAMINIDASE"/>
    <property type="match status" value="1"/>
</dbReference>
<dbReference type="Pfam" id="PF09992">
    <property type="entry name" value="NAGPA"/>
    <property type="match status" value="1"/>
</dbReference>
<feature type="domain" description="Phosphodiester glycosidase" evidence="2">
    <location>
        <begin position="255"/>
        <end position="428"/>
    </location>
</feature>
<dbReference type="SUPFAM" id="SSF55383">
    <property type="entry name" value="Copper amine oxidase, domain N"/>
    <property type="match status" value="1"/>
</dbReference>